<evidence type="ECO:0000313" key="4">
    <source>
        <dbReference type="Proteomes" id="UP000800981"/>
    </source>
</evidence>
<dbReference type="EMBL" id="JAANNP010000005">
    <property type="protein sequence ID" value="NHC14252.1"/>
    <property type="molecule type" value="Genomic_DNA"/>
</dbReference>
<feature type="signal peptide" evidence="1">
    <location>
        <begin position="1"/>
        <end position="32"/>
    </location>
</feature>
<proteinExistence type="predicted"/>
<dbReference type="Pfam" id="PF13628">
    <property type="entry name" value="DUF4142"/>
    <property type="match status" value="1"/>
</dbReference>
<sequence length="196" mass="20480">MQKHATVRIGSLAAGLALACTTVTGLAPAAQAAPPADRAAHSQVAVAAVPAPDLAFLLAAHDGNVNEITAGRLALEKATDPQVRQLAALFIEHHTMLEQRGAAVAAALGVTIPDQLTPQTQRELDFLRSLPAGPVFDRMWSVQQLNSHGRAMKAGQLELATGQEPAVRALAAEAAPYIEQHYAALVPTATRLVTGR</sequence>
<keyword evidence="4" id="KW-1185">Reference proteome</keyword>
<gene>
    <name evidence="3" type="ORF">G9H71_10715</name>
</gene>
<feature type="domain" description="DUF4142" evidence="2">
    <location>
        <begin position="53"/>
        <end position="183"/>
    </location>
</feature>
<dbReference type="InterPro" id="IPR025419">
    <property type="entry name" value="DUF4142"/>
</dbReference>
<evidence type="ECO:0000256" key="1">
    <source>
        <dbReference type="SAM" id="SignalP"/>
    </source>
</evidence>
<organism evidence="3 4">
    <name type="scientific">Motilibacter deserti</name>
    <dbReference type="NCBI Taxonomy" id="2714956"/>
    <lineage>
        <taxon>Bacteria</taxon>
        <taxon>Bacillati</taxon>
        <taxon>Actinomycetota</taxon>
        <taxon>Actinomycetes</taxon>
        <taxon>Motilibacterales</taxon>
        <taxon>Motilibacteraceae</taxon>
        <taxon>Motilibacter</taxon>
    </lineage>
</organism>
<accession>A0ABX0GXD1</accession>
<evidence type="ECO:0000313" key="3">
    <source>
        <dbReference type="EMBL" id="NHC14252.1"/>
    </source>
</evidence>
<feature type="chain" id="PRO_5047307746" evidence="1">
    <location>
        <begin position="33"/>
        <end position="196"/>
    </location>
</feature>
<dbReference type="PANTHER" id="PTHR38593:SF1">
    <property type="entry name" value="BLR2558 PROTEIN"/>
    <property type="match status" value="1"/>
</dbReference>
<reference evidence="3 4" key="1">
    <citation type="submission" date="2020-03" db="EMBL/GenBank/DDBJ databases">
        <title>Two novel Motilibacter sp.</title>
        <authorList>
            <person name="Liu S."/>
        </authorList>
    </citation>
    <scope>NUCLEOTIDE SEQUENCE [LARGE SCALE GENOMIC DNA]</scope>
    <source>
        <strain evidence="3 4">E257</strain>
    </source>
</reference>
<evidence type="ECO:0000259" key="2">
    <source>
        <dbReference type="Pfam" id="PF13628"/>
    </source>
</evidence>
<dbReference type="InterPro" id="IPR012347">
    <property type="entry name" value="Ferritin-like"/>
</dbReference>
<dbReference type="PANTHER" id="PTHR38593">
    <property type="entry name" value="BLR2558 PROTEIN"/>
    <property type="match status" value="1"/>
</dbReference>
<keyword evidence="1" id="KW-0732">Signal</keyword>
<dbReference type="RefSeq" id="WP_166281596.1">
    <property type="nucleotide sequence ID" value="NZ_JAANNP010000005.1"/>
</dbReference>
<dbReference type="PROSITE" id="PS51257">
    <property type="entry name" value="PROKAR_LIPOPROTEIN"/>
    <property type="match status" value="1"/>
</dbReference>
<comment type="caution">
    <text evidence="3">The sequence shown here is derived from an EMBL/GenBank/DDBJ whole genome shotgun (WGS) entry which is preliminary data.</text>
</comment>
<dbReference type="Gene3D" id="1.20.1260.10">
    <property type="match status" value="1"/>
</dbReference>
<protein>
    <submittedName>
        <fullName evidence="3">DUF4142 domain-containing protein</fullName>
    </submittedName>
</protein>
<dbReference type="Proteomes" id="UP000800981">
    <property type="component" value="Unassembled WGS sequence"/>
</dbReference>
<name>A0ABX0GXD1_9ACTN</name>